<dbReference type="Pfam" id="PF02518">
    <property type="entry name" value="HATPase_c"/>
    <property type="match status" value="1"/>
</dbReference>
<dbReference type="EC" id="2.7.13.3" evidence="3"/>
<dbReference type="InterPro" id="IPR050398">
    <property type="entry name" value="HssS/ArlS-like"/>
</dbReference>
<feature type="transmembrane region" description="Helical" evidence="14">
    <location>
        <begin position="26"/>
        <end position="49"/>
    </location>
</feature>
<evidence type="ECO:0000256" key="8">
    <source>
        <dbReference type="ARBA" id="ARBA00022741"/>
    </source>
</evidence>
<dbReference type="InterPro" id="IPR036097">
    <property type="entry name" value="HisK_dim/P_sf"/>
</dbReference>
<evidence type="ECO:0000256" key="10">
    <source>
        <dbReference type="ARBA" id="ARBA00022840"/>
    </source>
</evidence>
<proteinExistence type="predicted"/>
<keyword evidence="9 17" id="KW-0418">Kinase</keyword>
<feature type="transmembrane region" description="Helical" evidence="14">
    <location>
        <begin position="79"/>
        <end position="98"/>
    </location>
</feature>
<dbReference type="SMART" id="SM00388">
    <property type="entry name" value="HisKA"/>
    <property type="match status" value="1"/>
</dbReference>
<comment type="subcellular location">
    <subcellularLocation>
        <location evidence="2">Cell membrane</location>
        <topology evidence="2">Multi-pass membrane protein</topology>
    </subcellularLocation>
</comment>
<dbReference type="GO" id="GO:0005524">
    <property type="term" value="F:ATP binding"/>
    <property type="evidence" value="ECO:0007669"/>
    <property type="project" value="UniProtKB-KW"/>
</dbReference>
<dbReference type="InterPro" id="IPR003661">
    <property type="entry name" value="HisK_dim/P_dom"/>
</dbReference>
<dbReference type="PRINTS" id="PR00344">
    <property type="entry name" value="BCTRLSENSOR"/>
</dbReference>
<keyword evidence="12" id="KW-0902">Two-component regulatory system</keyword>
<keyword evidence="18" id="KW-1185">Reference proteome</keyword>
<feature type="domain" description="HAMP" evidence="16">
    <location>
        <begin position="109"/>
        <end position="155"/>
    </location>
</feature>
<sequence>MLGIKLKLSQDKLPTVKFRRHEIVELVLEILLTMGVFYFLYLSVTLQFIEFLSLPIGMYGEEEMTAYEYFKWTPAKLELAKQSFAVVMIFLGIGLAYWQMKRKISTIHLNHLLEYLTYIARGNYQLRIPDMQVDELSEIVRSVNSLVDSTVHAMEEERRIEKTKDELIANVGHDLRTPLTSIIGYLGLIENKRYHSEEQLLEYTHIAYQKAMSMQVMVNDLFDYAASRLVSYEVTPEEVHLDFFFEQLAAEFELEAAEKNIEIEINVMPKNLIVYFDPEKMARVFNNLLSNALKYGHGATKIKMNANLIKDDDQIIMDVINDGELLKLEELEKVFRRSYRADTSRNSAIPGTGLGLGIARNIVELHNGIIYAMIENNEMIFRIEMSRL</sequence>
<name>A0A1T4JQ93_9LACT</name>
<keyword evidence="8" id="KW-0547">Nucleotide-binding</keyword>
<dbReference type="Gene3D" id="3.30.565.10">
    <property type="entry name" value="Histidine kinase-like ATPase, C-terminal domain"/>
    <property type="match status" value="1"/>
</dbReference>
<dbReference type="Gene3D" id="6.10.340.10">
    <property type="match status" value="1"/>
</dbReference>
<evidence type="ECO:0000256" key="9">
    <source>
        <dbReference type="ARBA" id="ARBA00022777"/>
    </source>
</evidence>
<keyword evidence="5" id="KW-0597">Phosphoprotein</keyword>
<dbReference type="Proteomes" id="UP000189941">
    <property type="component" value="Unassembled WGS sequence"/>
</dbReference>
<dbReference type="PANTHER" id="PTHR45528:SF1">
    <property type="entry name" value="SENSOR HISTIDINE KINASE CPXA"/>
    <property type="match status" value="1"/>
</dbReference>
<keyword evidence="11 14" id="KW-1133">Transmembrane helix</keyword>
<organism evidence="17 18">
    <name type="scientific">Globicatella sulfidifaciens DSM 15739</name>
    <dbReference type="NCBI Taxonomy" id="1121925"/>
    <lineage>
        <taxon>Bacteria</taxon>
        <taxon>Bacillati</taxon>
        <taxon>Bacillota</taxon>
        <taxon>Bacilli</taxon>
        <taxon>Lactobacillales</taxon>
        <taxon>Aerococcaceae</taxon>
        <taxon>Globicatella</taxon>
    </lineage>
</organism>
<evidence type="ECO:0000256" key="7">
    <source>
        <dbReference type="ARBA" id="ARBA00022692"/>
    </source>
</evidence>
<evidence type="ECO:0000256" key="14">
    <source>
        <dbReference type="SAM" id="Phobius"/>
    </source>
</evidence>
<evidence type="ECO:0000256" key="6">
    <source>
        <dbReference type="ARBA" id="ARBA00022679"/>
    </source>
</evidence>
<evidence type="ECO:0000256" key="13">
    <source>
        <dbReference type="ARBA" id="ARBA00023136"/>
    </source>
</evidence>
<evidence type="ECO:0000259" key="15">
    <source>
        <dbReference type="PROSITE" id="PS50109"/>
    </source>
</evidence>
<dbReference type="PANTHER" id="PTHR45528">
    <property type="entry name" value="SENSOR HISTIDINE KINASE CPXA"/>
    <property type="match status" value="1"/>
</dbReference>
<dbReference type="SUPFAM" id="SSF47384">
    <property type="entry name" value="Homodimeric domain of signal transducing histidine kinase"/>
    <property type="match status" value="1"/>
</dbReference>
<dbReference type="CDD" id="cd00082">
    <property type="entry name" value="HisKA"/>
    <property type="match status" value="1"/>
</dbReference>
<dbReference type="PROSITE" id="PS50109">
    <property type="entry name" value="HIS_KIN"/>
    <property type="match status" value="1"/>
</dbReference>
<dbReference type="Gene3D" id="1.10.287.130">
    <property type="match status" value="1"/>
</dbReference>
<protein>
    <recommendedName>
        <fullName evidence="3">histidine kinase</fullName>
        <ecNumber evidence="3">2.7.13.3</ecNumber>
    </recommendedName>
</protein>
<keyword evidence="4" id="KW-1003">Cell membrane</keyword>
<dbReference type="GO" id="GO:0000155">
    <property type="term" value="F:phosphorelay sensor kinase activity"/>
    <property type="evidence" value="ECO:0007669"/>
    <property type="project" value="InterPro"/>
</dbReference>
<evidence type="ECO:0000256" key="11">
    <source>
        <dbReference type="ARBA" id="ARBA00022989"/>
    </source>
</evidence>
<dbReference type="SUPFAM" id="SSF55874">
    <property type="entry name" value="ATPase domain of HSP90 chaperone/DNA topoisomerase II/histidine kinase"/>
    <property type="match status" value="1"/>
</dbReference>
<accession>A0A1T4JQ93</accession>
<evidence type="ECO:0000256" key="5">
    <source>
        <dbReference type="ARBA" id="ARBA00022553"/>
    </source>
</evidence>
<evidence type="ECO:0000259" key="16">
    <source>
        <dbReference type="PROSITE" id="PS50885"/>
    </source>
</evidence>
<dbReference type="AlphaFoldDB" id="A0A1T4JQ93"/>
<evidence type="ECO:0000256" key="4">
    <source>
        <dbReference type="ARBA" id="ARBA00022475"/>
    </source>
</evidence>
<keyword evidence="10" id="KW-0067">ATP-binding</keyword>
<dbReference type="InterPro" id="IPR003660">
    <property type="entry name" value="HAMP_dom"/>
</dbReference>
<dbReference type="Pfam" id="PF00512">
    <property type="entry name" value="HisKA"/>
    <property type="match status" value="1"/>
</dbReference>
<dbReference type="STRING" id="1121925.SAMN02746011_00281"/>
<comment type="catalytic activity">
    <reaction evidence="1">
        <text>ATP + protein L-histidine = ADP + protein N-phospho-L-histidine.</text>
        <dbReference type="EC" id="2.7.13.3"/>
    </reaction>
</comment>
<dbReference type="SMART" id="SM00387">
    <property type="entry name" value="HATPase_c"/>
    <property type="match status" value="1"/>
</dbReference>
<keyword evidence="13 14" id="KW-0472">Membrane</keyword>
<dbReference type="InterPro" id="IPR036890">
    <property type="entry name" value="HATPase_C_sf"/>
</dbReference>
<dbReference type="InterPro" id="IPR005467">
    <property type="entry name" value="His_kinase_dom"/>
</dbReference>
<dbReference type="GO" id="GO:0005886">
    <property type="term" value="C:plasma membrane"/>
    <property type="evidence" value="ECO:0007669"/>
    <property type="project" value="UniProtKB-SubCell"/>
</dbReference>
<feature type="domain" description="Histidine kinase" evidence="15">
    <location>
        <begin position="170"/>
        <end position="388"/>
    </location>
</feature>
<gene>
    <name evidence="17" type="ORF">SAMN02746011_00281</name>
</gene>
<evidence type="ECO:0000313" key="18">
    <source>
        <dbReference type="Proteomes" id="UP000189941"/>
    </source>
</evidence>
<evidence type="ECO:0000256" key="1">
    <source>
        <dbReference type="ARBA" id="ARBA00000085"/>
    </source>
</evidence>
<keyword evidence="7 14" id="KW-0812">Transmembrane</keyword>
<reference evidence="18" key="1">
    <citation type="submission" date="2017-02" db="EMBL/GenBank/DDBJ databases">
        <authorList>
            <person name="Varghese N."/>
            <person name="Submissions S."/>
        </authorList>
    </citation>
    <scope>NUCLEOTIDE SEQUENCE [LARGE SCALE GENOMIC DNA]</scope>
    <source>
        <strain evidence="18">DSM 15739</strain>
    </source>
</reference>
<dbReference type="InterPro" id="IPR004358">
    <property type="entry name" value="Sig_transdc_His_kin-like_C"/>
</dbReference>
<evidence type="ECO:0000256" key="2">
    <source>
        <dbReference type="ARBA" id="ARBA00004651"/>
    </source>
</evidence>
<evidence type="ECO:0000313" key="17">
    <source>
        <dbReference type="EMBL" id="SJZ32255.1"/>
    </source>
</evidence>
<evidence type="ECO:0000256" key="12">
    <source>
        <dbReference type="ARBA" id="ARBA00023012"/>
    </source>
</evidence>
<dbReference type="PROSITE" id="PS50885">
    <property type="entry name" value="HAMP"/>
    <property type="match status" value="1"/>
</dbReference>
<dbReference type="InterPro" id="IPR003594">
    <property type="entry name" value="HATPase_dom"/>
</dbReference>
<evidence type="ECO:0000256" key="3">
    <source>
        <dbReference type="ARBA" id="ARBA00012438"/>
    </source>
</evidence>
<keyword evidence="6" id="KW-0808">Transferase</keyword>
<dbReference type="EMBL" id="FUWO01000002">
    <property type="protein sequence ID" value="SJZ32255.1"/>
    <property type="molecule type" value="Genomic_DNA"/>
</dbReference>